<dbReference type="Pfam" id="PF00001">
    <property type="entry name" value="7tm_1"/>
    <property type="match status" value="1"/>
</dbReference>
<dbReference type="GO" id="GO:0004930">
    <property type="term" value="F:G protein-coupled receptor activity"/>
    <property type="evidence" value="ECO:0007669"/>
    <property type="project" value="InterPro"/>
</dbReference>
<feature type="transmembrane region" description="Helical" evidence="5">
    <location>
        <begin position="126"/>
        <end position="150"/>
    </location>
</feature>
<sequence length="339" mass="38466">MVHKNSSSFQTAALTIDIFGIVSNLLLFIFLQFNNVGSRLTNALMKNQFMFDALASACAASSLLISEDFEDFTSSYAQIFCHAWVSRAVFWFVVLLSEANLMCITVDRMRAVVFPSNYYHRRGAALAQYVLFVLVYAIVISVPSSFLVQFTGSQCYHKLEYYAPGSFRHYSLFFSYFWLVFGYLFPGLVMGASLYKLFATVKKMWDKKANMITLTCTHCVTHHQETAHIHLRFEKTIATPAVFMCAVFLITHSYQVIYMILCAHRVIQFDALSVERRLGILLTVVNSSFNPLILVISSPPFRRSLIQFLRTCKCPKPTSGGSEDQSCNHCLPELPPQSD</sequence>
<keyword evidence="2 5" id="KW-0812">Transmembrane</keyword>
<evidence type="ECO:0000313" key="8">
    <source>
        <dbReference type="Proteomes" id="UP001497525"/>
    </source>
</evidence>
<comment type="caution">
    <text evidence="7">The sequence shown here is derived from an EMBL/GenBank/DDBJ whole genome shotgun (WGS) entry which is preliminary data.</text>
</comment>
<dbReference type="AlphaFoldDB" id="A0AAV2T6J3"/>
<feature type="transmembrane region" description="Helical" evidence="5">
    <location>
        <begin position="278"/>
        <end position="296"/>
    </location>
</feature>
<feature type="transmembrane region" description="Helical" evidence="5">
    <location>
        <begin position="241"/>
        <end position="266"/>
    </location>
</feature>
<evidence type="ECO:0000256" key="2">
    <source>
        <dbReference type="ARBA" id="ARBA00022692"/>
    </source>
</evidence>
<dbReference type="Gene3D" id="1.20.1070.10">
    <property type="entry name" value="Rhodopsin 7-helix transmembrane proteins"/>
    <property type="match status" value="1"/>
</dbReference>
<accession>A0AAV2T6J3</accession>
<feature type="transmembrane region" description="Helical" evidence="5">
    <location>
        <begin position="85"/>
        <end position="106"/>
    </location>
</feature>
<evidence type="ECO:0000256" key="5">
    <source>
        <dbReference type="SAM" id="Phobius"/>
    </source>
</evidence>
<dbReference type="EMBL" id="CAXLJL010000156">
    <property type="protein sequence ID" value="CAL5133092.1"/>
    <property type="molecule type" value="Genomic_DNA"/>
</dbReference>
<keyword evidence="4 5" id="KW-0472">Membrane</keyword>
<dbReference type="CDD" id="cd00637">
    <property type="entry name" value="7tm_classA_rhodopsin-like"/>
    <property type="match status" value="1"/>
</dbReference>
<dbReference type="GO" id="GO:0016020">
    <property type="term" value="C:membrane"/>
    <property type="evidence" value="ECO:0007669"/>
    <property type="project" value="UniProtKB-SubCell"/>
</dbReference>
<keyword evidence="3 5" id="KW-1133">Transmembrane helix</keyword>
<dbReference type="Proteomes" id="UP001497525">
    <property type="component" value="Unassembled WGS sequence"/>
</dbReference>
<organism evidence="7 8">
    <name type="scientific">Calicophoron daubneyi</name>
    <name type="common">Rumen fluke</name>
    <name type="synonym">Paramphistomum daubneyi</name>
    <dbReference type="NCBI Taxonomy" id="300641"/>
    <lineage>
        <taxon>Eukaryota</taxon>
        <taxon>Metazoa</taxon>
        <taxon>Spiralia</taxon>
        <taxon>Lophotrochozoa</taxon>
        <taxon>Platyhelminthes</taxon>
        <taxon>Trematoda</taxon>
        <taxon>Digenea</taxon>
        <taxon>Plagiorchiida</taxon>
        <taxon>Pronocephalata</taxon>
        <taxon>Paramphistomoidea</taxon>
        <taxon>Paramphistomidae</taxon>
        <taxon>Calicophoron</taxon>
    </lineage>
</organism>
<evidence type="ECO:0000256" key="3">
    <source>
        <dbReference type="ARBA" id="ARBA00022989"/>
    </source>
</evidence>
<dbReference type="PROSITE" id="PS50262">
    <property type="entry name" value="G_PROTEIN_RECEP_F1_2"/>
    <property type="match status" value="1"/>
</dbReference>
<feature type="domain" description="G-protein coupled receptors family 1 profile" evidence="6">
    <location>
        <begin position="23"/>
        <end position="294"/>
    </location>
</feature>
<comment type="subcellular location">
    <subcellularLocation>
        <location evidence="1">Membrane</location>
    </subcellularLocation>
</comment>
<dbReference type="SUPFAM" id="SSF81321">
    <property type="entry name" value="Family A G protein-coupled receptor-like"/>
    <property type="match status" value="1"/>
</dbReference>
<protein>
    <recommendedName>
        <fullName evidence="6">G-protein coupled receptors family 1 profile domain-containing protein</fullName>
    </recommendedName>
</protein>
<dbReference type="InterPro" id="IPR000276">
    <property type="entry name" value="GPCR_Rhodpsn"/>
</dbReference>
<evidence type="ECO:0000313" key="7">
    <source>
        <dbReference type="EMBL" id="CAL5133092.1"/>
    </source>
</evidence>
<evidence type="ECO:0000256" key="1">
    <source>
        <dbReference type="ARBA" id="ARBA00004370"/>
    </source>
</evidence>
<proteinExistence type="predicted"/>
<dbReference type="InterPro" id="IPR017452">
    <property type="entry name" value="GPCR_Rhodpsn_7TM"/>
</dbReference>
<gene>
    <name evidence="7" type="ORF">CDAUBV1_LOCUS6376</name>
</gene>
<dbReference type="PANTHER" id="PTHR45698">
    <property type="entry name" value="TRACE AMINE-ASSOCIATED RECEPTOR 19N-RELATED"/>
    <property type="match status" value="1"/>
</dbReference>
<name>A0AAV2T6J3_CALDB</name>
<dbReference type="PANTHER" id="PTHR45698:SF1">
    <property type="entry name" value="TRACE AMINE-ASSOCIATED RECEPTOR 13C-LIKE"/>
    <property type="match status" value="1"/>
</dbReference>
<feature type="transmembrane region" description="Helical" evidence="5">
    <location>
        <begin position="12"/>
        <end position="37"/>
    </location>
</feature>
<feature type="transmembrane region" description="Helical" evidence="5">
    <location>
        <begin position="170"/>
        <end position="198"/>
    </location>
</feature>
<evidence type="ECO:0000256" key="4">
    <source>
        <dbReference type="ARBA" id="ARBA00023136"/>
    </source>
</evidence>
<evidence type="ECO:0000259" key="6">
    <source>
        <dbReference type="PROSITE" id="PS50262"/>
    </source>
</evidence>
<reference evidence="7" key="1">
    <citation type="submission" date="2024-06" db="EMBL/GenBank/DDBJ databases">
        <authorList>
            <person name="Liu X."/>
            <person name="Lenzi L."/>
            <person name="Haldenby T S."/>
            <person name="Uol C."/>
        </authorList>
    </citation>
    <scope>NUCLEOTIDE SEQUENCE</scope>
</reference>